<dbReference type="GO" id="GO:0003677">
    <property type="term" value="F:DNA binding"/>
    <property type="evidence" value="ECO:0007669"/>
    <property type="project" value="UniProtKB-KW"/>
</dbReference>
<dbReference type="RefSeq" id="WP_111590230.1">
    <property type="nucleotide sequence ID" value="NZ_QLMA01000001.1"/>
</dbReference>
<sequence>MGKIVGLLCLLALSLQVCAQEELPASIQQSVEAVTAATTSVSEDDEQWQLLQQRIHHRISLNTADAAQLTALGILLPNQVESLLRYRALLGDFISIYELQAVPGFDVDLIKQLLPYISTGEGFKPQYGIRDRFSKGERSLLLRYGRQLEASKGYVSVNGKPPAYAGSIDKVFIRYRYNLTGYTSYGVSMEKDPGEAFFRGAQRYGFDFYSAHLFISNYQHVKALAIGDFSVNMGQGLIQWHSHAAGKSAMVLQVKKEGEVIRPYTSAGEYYFFRGTGATVQAGKLQLTAFCSLRKLDGTVPGTDTITDTQVATALQSAGYHRTSTEIAKMNAVTQFSSGAAFRYVGNWNVGANIIYHHLSPGLEKSVKPYNQFDFRGNGLMNYSLDYARTFGNMHLFGELARDQQGHMAWLQGALISVSAKADLSMVYRNYDKAYQSFYSKGFGEIYNTRNEQGIYMGCSLKPAARWTVSGYVDWFRFPWIRYGINYPSGGWEYLLQLGWTYRKNIIITGRVVSRKKDEELLTHIRCQADININRKCAASTRLEYAGFRTAAGLQPGLFLYQDVSYKFRRLPVSIAIRGGLFNTGGYQSRIYAYESSVMYENSVGQYYGNGWQYYLNLKWKLDKKLTCWGKIHQVIYLDKQKIGSSYDMIEGNKKTMVQGQLIYSF</sequence>
<protein>
    <submittedName>
        <fullName evidence="2">DNA uptake protein ComE-like DNA-binding protein</fullName>
    </submittedName>
</protein>
<reference evidence="2 3" key="1">
    <citation type="submission" date="2018-06" db="EMBL/GenBank/DDBJ databases">
        <title>Genomic Encyclopedia of Archaeal and Bacterial Type Strains, Phase II (KMG-II): from individual species to whole genera.</title>
        <authorList>
            <person name="Goeker M."/>
        </authorList>
    </citation>
    <scope>NUCLEOTIDE SEQUENCE [LARGE SCALE GENOMIC DNA]</scope>
    <source>
        <strain evidence="2 3">DSM 29821</strain>
    </source>
</reference>
<proteinExistence type="predicted"/>
<dbReference type="AlphaFoldDB" id="A0A327WDW1"/>
<dbReference type="Pfam" id="PF12836">
    <property type="entry name" value="HHH_3"/>
    <property type="match status" value="1"/>
</dbReference>
<gene>
    <name evidence="2" type="ORF">CLV59_101302</name>
</gene>
<feature type="chain" id="PRO_5016337276" evidence="1">
    <location>
        <begin position="20"/>
        <end position="666"/>
    </location>
</feature>
<dbReference type="EMBL" id="QLMA01000001">
    <property type="protein sequence ID" value="RAJ87550.1"/>
    <property type="molecule type" value="Genomic_DNA"/>
</dbReference>
<keyword evidence="2" id="KW-0238">DNA-binding</keyword>
<keyword evidence="3" id="KW-1185">Reference proteome</keyword>
<name>A0A327WDW1_9BACT</name>
<evidence type="ECO:0000313" key="2">
    <source>
        <dbReference type="EMBL" id="RAJ87550.1"/>
    </source>
</evidence>
<comment type="caution">
    <text evidence="2">The sequence shown here is derived from an EMBL/GenBank/DDBJ whole genome shotgun (WGS) entry which is preliminary data.</text>
</comment>
<dbReference type="InterPro" id="IPR010994">
    <property type="entry name" value="RuvA_2-like"/>
</dbReference>
<dbReference type="SUPFAM" id="SSF47781">
    <property type="entry name" value="RuvA domain 2-like"/>
    <property type="match status" value="1"/>
</dbReference>
<feature type="signal peptide" evidence="1">
    <location>
        <begin position="1"/>
        <end position="19"/>
    </location>
</feature>
<keyword evidence="1" id="KW-0732">Signal</keyword>
<dbReference type="OrthoDB" id="9766750at2"/>
<evidence type="ECO:0000313" key="3">
    <source>
        <dbReference type="Proteomes" id="UP000249819"/>
    </source>
</evidence>
<dbReference type="Proteomes" id="UP000249819">
    <property type="component" value="Unassembled WGS sequence"/>
</dbReference>
<evidence type="ECO:0000256" key="1">
    <source>
        <dbReference type="SAM" id="SignalP"/>
    </source>
</evidence>
<dbReference type="Gene3D" id="1.10.150.280">
    <property type="entry name" value="AF1531-like domain"/>
    <property type="match status" value="1"/>
</dbReference>
<accession>A0A327WDW1</accession>
<organism evidence="2 3">
    <name type="scientific">Chitinophaga dinghuensis</name>
    <dbReference type="NCBI Taxonomy" id="1539050"/>
    <lineage>
        <taxon>Bacteria</taxon>
        <taxon>Pseudomonadati</taxon>
        <taxon>Bacteroidota</taxon>
        <taxon>Chitinophagia</taxon>
        <taxon>Chitinophagales</taxon>
        <taxon>Chitinophagaceae</taxon>
        <taxon>Chitinophaga</taxon>
    </lineage>
</organism>